<dbReference type="Pfam" id="PF00444">
    <property type="entry name" value="Ribosomal_L36"/>
    <property type="match status" value="1"/>
</dbReference>
<dbReference type="PRINTS" id="PR00303">
    <property type="entry name" value="SECYTRNLCASE"/>
</dbReference>
<sequence>MFNMFSGGALSRASIFALGIMPYISASIIIQLLTVVHPALAEIKKEGEAGRRKISQYTRYGTLVLAIFQSIGIATGLPNMPGMQGLITERGIGNGISIIIFAGIVAGLPPAIGHTIEQARQGDLHFLLLLLVAVLVFAVTFFVIFVERGQRRIVVNYAKRQQGRRVYAAQSTHLPLKVNMAGVIPAIFASSIILFPATIASWFGGGTGWNWLTTISLYLQPGQPLYVLLYATAIIFFCFFYTALVFNPRETADNLKKSGAFVPGIRPGEQTAKYIDKVMTRLTLIGALYITFICLIPEFMRDAMKVPFYFGGTSLLIVVVVIMDFMAQALEKLRRVKMKVRASVKKLCRNCKIIRRDGVVRVICSAEPKHKQRQG</sequence>
<name>A0A1R3L3W6_9ROSI</name>
<comment type="caution">
    <text evidence="16">The sequence shown here is derived from an EMBL/GenBank/DDBJ whole genome shotgun (WGS) entry which is preliminary data.</text>
</comment>
<dbReference type="EMBL" id="AWUE01002362">
    <property type="protein sequence ID" value="OMP14036.1"/>
    <property type="molecule type" value="Genomic_DNA"/>
</dbReference>
<dbReference type="SUPFAM" id="SSF103491">
    <property type="entry name" value="Preprotein translocase SecY subunit"/>
    <property type="match status" value="1"/>
</dbReference>
<evidence type="ECO:0000313" key="17">
    <source>
        <dbReference type="Proteomes" id="UP000187203"/>
    </source>
</evidence>
<dbReference type="InterPro" id="IPR002208">
    <property type="entry name" value="SecY/SEC61-alpha"/>
</dbReference>
<evidence type="ECO:0000256" key="2">
    <source>
        <dbReference type="ARBA" id="ARBA00005751"/>
    </source>
</evidence>
<keyword evidence="9" id="KW-0811">Translocation</keyword>
<dbReference type="HAMAP" id="MF_00251">
    <property type="entry name" value="Ribosomal_bL36"/>
    <property type="match status" value="1"/>
</dbReference>
<keyword evidence="4" id="KW-0813">Transport</keyword>
<evidence type="ECO:0000256" key="10">
    <source>
        <dbReference type="ARBA" id="ARBA00023136"/>
    </source>
</evidence>
<dbReference type="STRING" id="93759.A0A1R3L3W6"/>
<dbReference type="Proteomes" id="UP000187203">
    <property type="component" value="Unassembled WGS sequence"/>
</dbReference>
<feature type="transmembrane region" description="Helical" evidence="15">
    <location>
        <begin position="92"/>
        <end position="112"/>
    </location>
</feature>
<evidence type="ECO:0000256" key="6">
    <source>
        <dbReference type="ARBA" id="ARBA00022927"/>
    </source>
</evidence>
<dbReference type="InterPro" id="IPR030659">
    <property type="entry name" value="SecY_CS"/>
</dbReference>
<evidence type="ECO:0000256" key="4">
    <source>
        <dbReference type="ARBA" id="ARBA00022448"/>
    </source>
</evidence>
<evidence type="ECO:0000256" key="8">
    <source>
        <dbReference type="ARBA" id="ARBA00022989"/>
    </source>
</evidence>
<feature type="transmembrane region" description="Helical" evidence="15">
    <location>
        <begin position="282"/>
        <end position="300"/>
    </location>
</feature>
<comment type="similarity">
    <text evidence="3 13">Belongs to the bacterial ribosomal protein bL36 family.</text>
</comment>
<keyword evidence="7 13" id="KW-0689">Ribosomal protein</keyword>
<reference evidence="17" key="1">
    <citation type="submission" date="2013-09" db="EMBL/GenBank/DDBJ databases">
        <title>Corchorus olitorius genome sequencing.</title>
        <authorList>
            <person name="Alam M."/>
            <person name="Haque M.S."/>
            <person name="Islam M.S."/>
            <person name="Emdad E.M."/>
            <person name="Islam M.M."/>
            <person name="Ahmed B."/>
            <person name="Halim A."/>
            <person name="Hossen Q.M.M."/>
            <person name="Hossain M.Z."/>
            <person name="Ahmed R."/>
            <person name="Khan M.M."/>
            <person name="Islam R."/>
            <person name="Rashid M.M."/>
            <person name="Khan S.A."/>
            <person name="Rahman M.S."/>
            <person name="Alam M."/>
            <person name="Yahiya A.S."/>
            <person name="Khan M.S."/>
            <person name="Azam M.S."/>
            <person name="Haque T."/>
            <person name="Lashkar M.Z.H."/>
            <person name="Akhand A.I."/>
            <person name="Morshed G."/>
            <person name="Roy S."/>
            <person name="Uddin K.S."/>
            <person name="Rabeya T."/>
            <person name="Hossain A.S."/>
            <person name="Chowdhury A."/>
            <person name="Snigdha A.R."/>
            <person name="Mortoza M.S."/>
            <person name="Matin S.A."/>
            <person name="Hoque S.M.E."/>
            <person name="Islam M.K."/>
            <person name="Roy D.K."/>
            <person name="Haider R."/>
            <person name="Moosa M.M."/>
            <person name="Elias S.M."/>
            <person name="Hasan A.M."/>
            <person name="Jahan S."/>
            <person name="Shafiuddin M."/>
            <person name="Mahmood N."/>
            <person name="Shommy N.S."/>
        </authorList>
    </citation>
    <scope>NUCLEOTIDE SEQUENCE [LARGE SCALE GENOMIC DNA]</scope>
    <source>
        <strain evidence="17">cv. O-4</strain>
    </source>
</reference>
<dbReference type="PROSITE" id="PS00755">
    <property type="entry name" value="SECY_1"/>
    <property type="match status" value="1"/>
</dbReference>
<keyword evidence="6" id="KW-0653">Protein transport</keyword>
<feature type="transmembrane region" description="Helical" evidence="15">
    <location>
        <begin position="124"/>
        <end position="146"/>
    </location>
</feature>
<dbReference type="GO" id="GO:0009535">
    <property type="term" value="C:chloroplast thylakoid membrane"/>
    <property type="evidence" value="ECO:0007669"/>
    <property type="project" value="UniProtKB-SubCell"/>
</dbReference>
<dbReference type="InterPro" id="IPR000473">
    <property type="entry name" value="Ribosomal_bL36"/>
</dbReference>
<dbReference type="InterPro" id="IPR026593">
    <property type="entry name" value="SecY"/>
</dbReference>
<dbReference type="HAMAP" id="MF_01465">
    <property type="entry name" value="SecY"/>
    <property type="match status" value="1"/>
</dbReference>
<comment type="function">
    <text evidence="12">The central subunit of the protein translocation channel SecYE. Consists of two halves formed by TMs 1-5 and 6-10. These two domains form a lateral gate at the front which open onto the bilayer between TMs 2 and 7, and are clamped together by SecE at the back. The channel is closed by both a pore ring composed of hydrophobic SecY resides and a short helix (helix 2A) on the extracellular side of the membrane which forms a plug.</text>
</comment>
<dbReference type="GO" id="GO:1990904">
    <property type="term" value="C:ribonucleoprotein complex"/>
    <property type="evidence" value="ECO:0007669"/>
    <property type="project" value="UniProtKB-KW"/>
</dbReference>
<keyword evidence="8 15" id="KW-1133">Transmembrane helix</keyword>
<feature type="transmembrane region" description="Helical" evidence="15">
    <location>
        <begin position="20"/>
        <end position="40"/>
    </location>
</feature>
<evidence type="ECO:0000256" key="15">
    <source>
        <dbReference type="SAM" id="Phobius"/>
    </source>
</evidence>
<evidence type="ECO:0000256" key="13">
    <source>
        <dbReference type="RuleBase" id="RU000570"/>
    </source>
</evidence>
<comment type="subcellular location">
    <subcellularLocation>
        <location evidence="1">Plastid</location>
        <location evidence="1">Chloroplast thylakoid membrane</location>
        <topology evidence="1">Multi-pass membrane protein</topology>
    </subcellularLocation>
</comment>
<dbReference type="SUPFAM" id="SSF57840">
    <property type="entry name" value="Ribosomal protein L36"/>
    <property type="match status" value="1"/>
</dbReference>
<accession>A0A1R3L3W6</accession>
<dbReference type="GO" id="GO:0005840">
    <property type="term" value="C:ribosome"/>
    <property type="evidence" value="ECO:0007669"/>
    <property type="project" value="UniProtKB-KW"/>
</dbReference>
<evidence type="ECO:0000256" key="14">
    <source>
        <dbReference type="RuleBase" id="RU004349"/>
    </source>
</evidence>
<dbReference type="NCBIfam" id="TIGR00967">
    <property type="entry name" value="3a0501s007"/>
    <property type="match status" value="1"/>
</dbReference>
<dbReference type="GO" id="GO:0015031">
    <property type="term" value="P:protein transport"/>
    <property type="evidence" value="ECO:0007669"/>
    <property type="project" value="UniProtKB-KW"/>
</dbReference>
<dbReference type="PIRSF" id="PIRSF004557">
    <property type="entry name" value="SecY"/>
    <property type="match status" value="1"/>
</dbReference>
<evidence type="ECO:0000256" key="11">
    <source>
        <dbReference type="ARBA" id="ARBA00023274"/>
    </source>
</evidence>
<dbReference type="InterPro" id="IPR035977">
    <property type="entry name" value="Ribosomal_bL36_sp"/>
</dbReference>
<dbReference type="Gene3D" id="1.10.3370.10">
    <property type="entry name" value="SecY subunit domain"/>
    <property type="match status" value="1"/>
</dbReference>
<feature type="transmembrane region" description="Helical" evidence="15">
    <location>
        <begin position="225"/>
        <end position="246"/>
    </location>
</feature>
<comment type="similarity">
    <text evidence="2 14">Belongs to the SecY/SEC61-alpha family.</text>
</comment>
<evidence type="ECO:0000313" key="16">
    <source>
        <dbReference type="EMBL" id="OMP14036.1"/>
    </source>
</evidence>
<feature type="transmembrane region" description="Helical" evidence="15">
    <location>
        <begin position="60"/>
        <end position="80"/>
    </location>
</feature>
<keyword evidence="10 15" id="KW-0472">Membrane</keyword>
<protein>
    <recommendedName>
        <fullName evidence="13">Ribosomal protein</fullName>
    </recommendedName>
</protein>
<evidence type="ECO:0000256" key="7">
    <source>
        <dbReference type="ARBA" id="ARBA00022980"/>
    </source>
</evidence>
<evidence type="ECO:0000256" key="9">
    <source>
        <dbReference type="ARBA" id="ARBA00023010"/>
    </source>
</evidence>
<evidence type="ECO:0000256" key="3">
    <source>
        <dbReference type="ARBA" id="ARBA00007645"/>
    </source>
</evidence>
<dbReference type="FunFam" id="1.10.3370.10:FF:000001">
    <property type="entry name" value="Preprotein translocase subunit SecY"/>
    <property type="match status" value="1"/>
</dbReference>
<feature type="transmembrane region" description="Helical" evidence="15">
    <location>
        <begin position="306"/>
        <end position="327"/>
    </location>
</feature>
<keyword evidence="11 13" id="KW-0687">Ribonucleoprotein</keyword>
<dbReference type="Pfam" id="PF00344">
    <property type="entry name" value="SecY"/>
    <property type="match status" value="1"/>
</dbReference>
<gene>
    <name evidence="16" type="ORF">COLO4_00391</name>
</gene>
<keyword evidence="17" id="KW-1185">Reference proteome</keyword>
<keyword evidence="5 15" id="KW-0812">Transmembrane</keyword>
<organism evidence="16 17">
    <name type="scientific">Corchorus olitorius</name>
    <dbReference type="NCBI Taxonomy" id="93759"/>
    <lineage>
        <taxon>Eukaryota</taxon>
        <taxon>Viridiplantae</taxon>
        <taxon>Streptophyta</taxon>
        <taxon>Embryophyta</taxon>
        <taxon>Tracheophyta</taxon>
        <taxon>Spermatophyta</taxon>
        <taxon>Magnoliopsida</taxon>
        <taxon>eudicotyledons</taxon>
        <taxon>Gunneridae</taxon>
        <taxon>Pentapetalae</taxon>
        <taxon>rosids</taxon>
        <taxon>malvids</taxon>
        <taxon>Malvales</taxon>
        <taxon>Malvaceae</taxon>
        <taxon>Grewioideae</taxon>
        <taxon>Apeibeae</taxon>
        <taxon>Corchorus</taxon>
    </lineage>
</organism>
<proteinExistence type="inferred from homology"/>
<evidence type="ECO:0000256" key="1">
    <source>
        <dbReference type="ARBA" id="ARBA00004454"/>
    </source>
</evidence>
<dbReference type="PANTHER" id="PTHR10906">
    <property type="entry name" value="SECY/SEC61-ALPHA FAMILY MEMBER"/>
    <property type="match status" value="1"/>
</dbReference>
<dbReference type="PROSITE" id="PS00828">
    <property type="entry name" value="RIBOSOMAL_L36"/>
    <property type="match status" value="1"/>
</dbReference>
<dbReference type="OrthoDB" id="1903502at2759"/>
<dbReference type="NCBIfam" id="TIGR01022">
    <property type="entry name" value="rpmJ_bact"/>
    <property type="match status" value="1"/>
</dbReference>
<dbReference type="InterPro" id="IPR023201">
    <property type="entry name" value="SecY_dom_sf"/>
</dbReference>
<dbReference type="AlphaFoldDB" id="A0A1R3L3W6"/>
<feature type="transmembrane region" description="Helical" evidence="15">
    <location>
        <begin position="183"/>
        <end position="205"/>
    </location>
</feature>
<dbReference type="GO" id="GO:0006412">
    <property type="term" value="P:translation"/>
    <property type="evidence" value="ECO:0007669"/>
    <property type="project" value="InterPro"/>
</dbReference>
<evidence type="ECO:0000256" key="12">
    <source>
        <dbReference type="ARBA" id="ARBA00055151"/>
    </source>
</evidence>
<dbReference type="GO" id="GO:0003735">
    <property type="term" value="F:structural constituent of ribosome"/>
    <property type="evidence" value="ECO:0007669"/>
    <property type="project" value="InterPro"/>
</dbReference>
<evidence type="ECO:0000256" key="5">
    <source>
        <dbReference type="ARBA" id="ARBA00022692"/>
    </source>
</evidence>